<dbReference type="RefSeq" id="WP_089761281.1">
    <property type="nucleotide sequence ID" value="NZ_FNGO01000020.1"/>
</dbReference>
<evidence type="ECO:0000313" key="4">
    <source>
        <dbReference type="Proteomes" id="UP000199476"/>
    </source>
</evidence>
<keyword evidence="3" id="KW-0808">Transferase</keyword>
<dbReference type="InterPro" id="IPR055140">
    <property type="entry name" value="Thiolase_C_2"/>
</dbReference>
<organism evidence="3 4">
    <name type="scientific">Halarsenatibacter silvermanii</name>
    <dbReference type="NCBI Taxonomy" id="321763"/>
    <lineage>
        <taxon>Bacteria</taxon>
        <taxon>Bacillati</taxon>
        <taxon>Bacillota</taxon>
        <taxon>Clostridia</taxon>
        <taxon>Halanaerobiales</taxon>
        <taxon>Halarsenatibacteraceae</taxon>
        <taxon>Halarsenatibacter</taxon>
    </lineage>
</organism>
<dbReference type="Pfam" id="PF22691">
    <property type="entry name" value="Thiolase_C_1"/>
    <property type="match status" value="1"/>
</dbReference>
<dbReference type="InterPro" id="IPR002155">
    <property type="entry name" value="Thiolase"/>
</dbReference>
<dbReference type="Proteomes" id="UP000199476">
    <property type="component" value="Unassembled WGS sequence"/>
</dbReference>
<dbReference type="PANTHER" id="PTHR42870:SF6">
    <property type="entry name" value="ACETYL-COA C-ACYLTRANSFERASE"/>
    <property type="match status" value="1"/>
</dbReference>
<reference evidence="3 4" key="1">
    <citation type="submission" date="2016-10" db="EMBL/GenBank/DDBJ databases">
        <authorList>
            <person name="de Groot N.N."/>
        </authorList>
    </citation>
    <scope>NUCLEOTIDE SEQUENCE [LARGE SCALE GENOMIC DNA]</scope>
    <source>
        <strain evidence="3 4">SLAS-1</strain>
    </source>
</reference>
<dbReference type="InterPro" id="IPR016039">
    <property type="entry name" value="Thiolase-like"/>
</dbReference>
<dbReference type="PIRSF" id="PIRSF000429">
    <property type="entry name" value="Ac-CoA_Ac_transf"/>
    <property type="match status" value="1"/>
</dbReference>
<dbReference type="InterPro" id="IPR020616">
    <property type="entry name" value="Thiolase_N"/>
</dbReference>
<feature type="domain" description="Thiolase C-terminal" evidence="2">
    <location>
        <begin position="251"/>
        <end position="391"/>
    </location>
</feature>
<dbReference type="GO" id="GO:0016747">
    <property type="term" value="F:acyltransferase activity, transferring groups other than amino-acyl groups"/>
    <property type="evidence" value="ECO:0007669"/>
    <property type="project" value="InterPro"/>
</dbReference>
<proteinExistence type="predicted"/>
<dbReference type="CDD" id="cd00829">
    <property type="entry name" value="SCP-x_thiolase"/>
    <property type="match status" value="1"/>
</dbReference>
<protein>
    <submittedName>
        <fullName evidence="3">Acetyl-CoA C-acetyltransferase</fullName>
    </submittedName>
</protein>
<evidence type="ECO:0000259" key="1">
    <source>
        <dbReference type="Pfam" id="PF00108"/>
    </source>
</evidence>
<dbReference type="Gene3D" id="3.40.47.10">
    <property type="match status" value="1"/>
</dbReference>
<dbReference type="Pfam" id="PF00108">
    <property type="entry name" value="Thiolase_N"/>
    <property type="match status" value="1"/>
</dbReference>
<feature type="domain" description="Thiolase N-terminal" evidence="1">
    <location>
        <begin position="3"/>
        <end position="231"/>
    </location>
</feature>
<dbReference type="OrthoDB" id="9785768at2"/>
<dbReference type="EMBL" id="FNGO01000020">
    <property type="protein sequence ID" value="SDM18702.1"/>
    <property type="molecule type" value="Genomic_DNA"/>
</dbReference>
<gene>
    <name evidence="3" type="ORF">SAMN04488692_12027</name>
</gene>
<accession>A0A1G9R5W4</accession>
<dbReference type="AlphaFoldDB" id="A0A1G9R5W4"/>
<keyword evidence="4" id="KW-1185">Reference proteome</keyword>
<evidence type="ECO:0000259" key="2">
    <source>
        <dbReference type="Pfam" id="PF22691"/>
    </source>
</evidence>
<dbReference type="PANTHER" id="PTHR42870">
    <property type="entry name" value="ACETYL-COA C-ACETYLTRANSFERASE"/>
    <property type="match status" value="1"/>
</dbReference>
<sequence>MSVSIIGTGHTEFGNLDKDLYELLEESGKEALADTELAPADIDGIWIANYSAGSFNNQEHLGPYGLEIHEDLRFTPATRVENACASGSAAIDAARNALLSGSADYALIVGVEKMNSLDTKGAMKALSKASYWPDEGAEGMTFPGLFAEFARGYGEKYGYDQEEMEEILARISAKNHRNAEENELAQMPWNCSHQDILDLEEDKNPIIADPLRLYDCSLITDGAAALVLTRSEIAEENGFEGVEITAFSHTTDYLELNKRSNYEFTAGKIAVENAFEQAGISVEDLDFAEVHDCFTIAELIIYETLGLTEDGKGAEAIRNGWTEANGRLPVNLSGGLKAKGHPVGATGVSMAVLAARQLMGEPIGLALDNPELGMSFNIGGSAASNYALVYKPLNR</sequence>
<evidence type="ECO:0000313" key="3">
    <source>
        <dbReference type="EMBL" id="SDM18702.1"/>
    </source>
</evidence>
<dbReference type="STRING" id="321763.SAMN04488692_12027"/>
<dbReference type="SUPFAM" id="SSF53901">
    <property type="entry name" value="Thiolase-like"/>
    <property type="match status" value="1"/>
</dbReference>
<dbReference type="NCBIfam" id="NF005704">
    <property type="entry name" value="PRK07516.1"/>
    <property type="match status" value="1"/>
</dbReference>
<name>A0A1G9R5W4_9FIRM</name>